<dbReference type="InterPro" id="IPR011029">
    <property type="entry name" value="DEATH-like_dom_sf"/>
</dbReference>
<gene>
    <name evidence="2" type="primary">FADD</name>
</gene>
<organism evidence="2">
    <name type="scientific">Plautia stali</name>
    <name type="common">Stink bug</name>
    <dbReference type="NCBI Taxonomy" id="106108"/>
    <lineage>
        <taxon>Eukaryota</taxon>
        <taxon>Metazoa</taxon>
        <taxon>Ecdysozoa</taxon>
        <taxon>Arthropoda</taxon>
        <taxon>Hexapoda</taxon>
        <taxon>Insecta</taxon>
        <taxon>Pterygota</taxon>
        <taxon>Neoptera</taxon>
        <taxon>Paraneoptera</taxon>
        <taxon>Hemiptera</taxon>
        <taxon>Heteroptera</taxon>
        <taxon>Panheteroptera</taxon>
        <taxon>Pentatomomorpha</taxon>
        <taxon>Pentatomoidea</taxon>
        <taxon>Pentatomidae</taxon>
        <taxon>Pentatominae</taxon>
        <taxon>Plautia</taxon>
    </lineage>
</organism>
<sequence length="227" mass="26846">MVLISYYNMENQRFEIVEENYRNIFQMLCQVKLSEGKLELIKSKFKDNINSPRRYENINTMEELLKILEKRCVIGFDNIVKLYDIVETLDDVSKQKIGKNLNNQSLLLSRIPKAPINLAFCQDKQMCSSIPEFSLPVEVTDYISSSIKRYWQNFARALQIIHEKEIDLIEEYNGDRTKKCLEIFVHEANCQRLSNPYGTLLNALEMIKRRDVKEHVENLLLLRFKRS</sequence>
<dbReference type="InterPro" id="IPR000488">
    <property type="entry name" value="Death_dom"/>
</dbReference>
<dbReference type="Pfam" id="PF00531">
    <property type="entry name" value="Death"/>
    <property type="match status" value="1"/>
</dbReference>
<dbReference type="SUPFAM" id="SSF47986">
    <property type="entry name" value="DEATH domain"/>
    <property type="match status" value="1"/>
</dbReference>
<proteinExistence type="evidence at transcript level"/>
<reference evidence="2" key="1">
    <citation type="journal article" date="2019" name="Proc. R. Soc. B">
        <title>Functional crosstalk across IMD and Toll pathways: insight into the evolution of incomplete immune cascades.</title>
        <authorList>
            <person name="Nishide Y."/>
            <person name="Kageyama D."/>
            <person name="Yokoi K."/>
            <person name="Jouraku A."/>
            <person name="Tanaka H."/>
            <person name="Futahashi R."/>
            <person name="Fukatsu T."/>
        </authorList>
    </citation>
    <scope>NUCLEOTIDE SEQUENCE</scope>
</reference>
<feature type="domain" description="Death" evidence="1">
    <location>
        <begin position="136"/>
        <end position="220"/>
    </location>
</feature>
<evidence type="ECO:0000259" key="1">
    <source>
        <dbReference type="PROSITE" id="PS50017"/>
    </source>
</evidence>
<protein>
    <submittedName>
        <fullName evidence="2">Fas-associated death domain protein</fullName>
    </submittedName>
</protein>
<name>A0A499U6E7_PLAST</name>
<accession>A0A499U6E7</accession>
<dbReference type="Gene3D" id="1.10.533.10">
    <property type="entry name" value="Death Domain, Fas"/>
    <property type="match status" value="2"/>
</dbReference>
<dbReference type="EMBL" id="LC384130">
    <property type="protein sequence ID" value="BBE08139.1"/>
    <property type="molecule type" value="mRNA"/>
</dbReference>
<dbReference type="PROSITE" id="PS50017">
    <property type="entry name" value="DEATH_DOMAIN"/>
    <property type="match status" value="1"/>
</dbReference>
<dbReference type="SMR" id="A0A499U6E7"/>
<evidence type="ECO:0000313" key="2">
    <source>
        <dbReference type="EMBL" id="BBE08139.1"/>
    </source>
</evidence>
<dbReference type="CDD" id="cd01670">
    <property type="entry name" value="Death"/>
    <property type="match status" value="1"/>
</dbReference>
<dbReference type="GO" id="GO:0007165">
    <property type="term" value="P:signal transduction"/>
    <property type="evidence" value="ECO:0007669"/>
    <property type="project" value="InterPro"/>
</dbReference>
<dbReference type="AlphaFoldDB" id="A0A499U6E7"/>